<evidence type="ECO:0000313" key="12">
    <source>
        <dbReference type="EMBL" id="ASU22047.1"/>
    </source>
</evidence>
<dbReference type="PANTHER" id="PTHR30386">
    <property type="entry name" value="MEMBRANE FUSION SUBUNIT OF EMRAB-TOLC MULTIDRUG EFFLUX PUMP"/>
    <property type="match status" value="1"/>
</dbReference>
<accession>A0A223MXK8</accession>
<gene>
    <name evidence="12" type="ORF">CCZ37_05355</name>
</gene>
<dbReference type="PRINTS" id="PR01490">
    <property type="entry name" value="RTXTOXIND"/>
</dbReference>
<dbReference type="Gene3D" id="2.40.30.170">
    <property type="match status" value="1"/>
</dbReference>
<dbReference type="InterPro" id="IPR010129">
    <property type="entry name" value="T1SS_HlyD"/>
</dbReference>
<evidence type="ECO:0000313" key="13">
    <source>
        <dbReference type="Proteomes" id="UP000215148"/>
    </source>
</evidence>
<dbReference type="Pfam" id="PF26002">
    <property type="entry name" value="Beta-barrel_AprE"/>
    <property type="match status" value="1"/>
</dbReference>
<organism evidence="12 13">
    <name type="scientific">Vibrio qinghaiensis</name>
    <dbReference type="NCBI Taxonomy" id="2025808"/>
    <lineage>
        <taxon>Bacteria</taxon>
        <taxon>Pseudomonadati</taxon>
        <taxon>Pseudomonadota</taxon>
        <taxon>Gammaproteobacteria</taxon>
        <taxon>Vibrionales</taxon>
        <taxon>Vibrionaceae</taxon>
        <taxon>Vibrio</taxon>
    </lineage>
</organism>
<keyword evidence="13" id="KW-1185">Reference proteome</keyword>
<evidence type="ECO:0000256" key="2">
    <source>
        <dbReference type="ARBA" id="ARBA00009477"/>
    </source>
</evidence>
<protein>
    <recommendedName>
        <fullName evidence="9">Membrane fusion protein (MFP) family protein</fullName>
    </recommendedName>
</protein>
<keyword evidence="6 9" id="KW-0812">Transmembrane</keyword>
<dbReference type="GO" id="GO:0005886">
    <property type="term" value="C:plasma membrane"/>
    <property type="evidence" value="ECO:0007669"/>
    <property type="project" value="UniProtKB-SubCell"/>
</dbReference>
<keyword evidence="4 9" id="KW-1003">Cell membrane</keyword>
<dbReference type="RefSeq" id="WP_088732566.1">
    <property type="nucleotide sequence ID" value="NZ_CAWNHI010000001.1"/>
</dbReference>
<reference evidence="12 13" key="1">
    <citation type="submission" date="2017-08" db="EMBL/GenBank/DDBJ databases">
        <title>The Vibrio qinghaiensis sp.-Q67 is a luminous bacteria isolated firstly from Qinghai lake, Qinghai province, China, which has been proved to be very sensitive to detect environmental and food pollutants. Therefore, complete genome analysis of V. qinghaiensis sp.-Q67 highlights the potential application of this strain on detection of hazards in the contaminated environments.</title>
        <authorList>
            <person name="Gong L."/>
        </authorList>
    </citation>
    <scope>NUCLEOTIDE SEQUENCE [LARGE SCALE GENOMIC DNA]</scope>
    <source>
        <strain evidence="12 13">Q67</strain>
    </source>
</reference>
<dbReference type="Proteomes" id="UP000215148">
    <property type="component" value="Chromosome 1"/>
</dbReference>
<comment type="subcellular location">
    <subcellularLocation>
        <location evidence="1 9">Cell inner membrane</location>
        <topology evidence="1 9">Single-pass membrane protein</topology>
    </subcellularLocation>
</comment>
<keyword evidence="10" id="KW-0175">Coiled coil</keyword>
<evidence type="ECO:0000256" key="1">
    <source>
        <dbReference type="ARBA" id="ARBA00004377"/>
    </source>
</evidence>
<feature type="domain" description="AprE-like beta-barrel" evidence="11">
    <location>
        <begin position="339"/>
        <end position="426"/>
    </location>
</feature>
<proteinExistence type="inferred from homology"/>
<dbReference type="KEGG" id="vqi:CCZ37_05355"/>
<evidence type="ECO:0000259" key="11">
    <source>
        <dbReference type="Pfam" id="PF26002"/>
    </source>
</evidence>
<evidence type="ECO:0000256" key="5">
    <source>
        <dbReference type="ARBA" id="ARBA00022519"/>
    </source>
</evidence>
<dbReference type="GO" id="GO:0015031">
    <property type="term" value="P:protein transport"/>
    <property type="evidence" value="ECO:0007669"/>
    <property type="project" value="InterPro"/>
</dbReference>
<dbReference type="InterPro" id="IPR050739">
    <property type="entry name" value="MFP"/>
</dbReference>
<evidence type="ECO:0000256" key="9">
    <source>
        <dbReference type="RuleBase" id="RU365093"/>
    </source>
</evidence>
<keyword evidence="8 9" id="KW-0472">Membrane</keyword>
<feature type="transmembrane region" description="Helical" evidence="9">
    <location>
        <begin position="36"/>
        <end position="57"/>
    </location>
</feature>
<evidence type="ECO:0000256" key="6">
    <source>
        <dbReference type="ARBA" id="ARBA00022692"/>
    </source>
</evidence>
<comment type="similarity">
    <text evidence="2 9">Belongs to the membrane fusion protein (MFP) (TC 8.A.1) family.</text>
</comment>
<evidence type="ECO:0000256" key="10">
    <source>
        <dbReference type="SAM" id="Coils"/>
    </source>
</evidence>
<name>A0A223MXK8_9VIBR</name>
<dbReference type="InterPro" id="IPR058982">
    <property type="entry name" value="Beta-barrel_AprE"/>
</dbReference>
<evidence type="ECO:0000256" key="3">
    <source>
        <dbReference type="ARBA" id="ARBA00022448"/>
    </source>
</evidence>
<evidence type="ECO:0000256" key="8">
    <source>
        <dbReference type="ARBA" id="ARBA00023136"/>
    </source>
</evidence>
<feature type="coiled-coil region" evidence="10">
    <location>
        <begin position="217"/>
        <end position="289"/>
    </location>
</feature>
<keyword evidence="7 9" id="KW-1133">Transmembrane helix</keyword>
<evidence type="ECO:0000256" key="7">
    <source>
        <dbReference type="ARBA" id="ARBA00022989"/>
    </source>
</evidence>
<dbReference type="EMBL" id="CP022741">
    <property type="protein sequence ID" value="ASU22047.1"/>
    <property type="molecule type" value="Genomic_DNA"/>
</dbReference>
<dbReference type="NCBIfam" id="TIGR01843">
    <property type="entry name" value="type_I_hlyD"/>
    <property type="match status" value="1"/>
</dbReference>
<keyword evidence="5 9" id="KW-0997">Cell inner membrane</keyword>
<dbReference type="PANTHER" id="PTHR30386:SF27">
    <property type="entry name" value="MEMBRANE FUSION PROTEIN (MFP) FAMILY PROTEIN"/>
    <property type="match status" value="1"/>
</dbReference>
<evidence type="ECO:0000256" key="4">
    <source>
        <dbReference type="ARBA" id="ARBA00022475"/>
    </source>
</evidence>
<dbReference type="AlphaFoldDB" id="A0A223MXK8"/>
<keyword evidence="3 9" id="KW-0813">Transport</keyword>
<sequence length="450" mass="50893">MISQLKKLRSKRSKTNGYFEFLPGHLALQQSPPSPFARITAITLSVGLLLTLLWTYWGKLDIQATANGRLLVPGRSQVIQSYEQSRVAQIHIADGERVEKGMPLLTLDTLGVSQDIERLRHQIRYQTHEFLKYQALRGKADLAQHPLYLALAPSAQQEVIDSFDTEKNEFTSVLENLRAEMQVNLASQSSLEVDIRGLKQLVSNITQRLDAQKKLKQQRLIGQVQYLEQEKELLESERALAQQTSQQHVLQKQYLNLEERLKALRAQKAREWQDKSQQAHLQLSALQHELDKVREHEGLQVVRSPVTGTVQQLSVHTLGAVLQPAQNLMIIVPDDSVQVAEVKILNKDIGFIYAGQPVTLKIDAFPYTRYGTLSATLVHVSRDSTMDEQLGLVFPAQVQLLNHTIEVDGTSVALLPGMSVVAEIKTDQRRIIDYLLSPIREYQAEALREK</sequence>